<keyword evidence="3" id="KW-1185">Reference proteome</keyword>
<name>A0AAV7VNC2_PLEWA</name>
<dbReference type="AlphaFoldDB" id="A0AAV7VNC2"/>
<feature type="region of interest" description="Disordered" evidence="1">
    <location>
        <begin position="19"/>
        <end position="96"/>
    </location>
</feature>
<sequence length="117" mass="12744">MQSTLGNTSRVARTYFHLHIPDGSDVSGAETQKAGSNKEKGRARKKMHVRVETEEKLPYTTVAETEDTVGERNPRGRDTDEKASHIPGGAWLNQVRGRAGKRDLGIEGEGDLEGEGA</sequence>
<comment type="caution">
    <text evidence="2">The sequence shown here is derived from an EMBL/GenBank/DDBJ whole genome shotgun (WGS) entry which is preliminary data.</text>
</comment>
<evidence type="ECO:0000313" key="2">
    <source>
        <dbReference type="EMBL" id="KAJ1201881.1"/>
    </source>
</evidence>
<organism evidence="2 3">
    <name type="scientific">Pleurodeles waltl</name>
    <name type="common">Iberian ribbed newt</name>
    <dbReference type="NCBI Taxonomy" id="8319"/>
    <lineage>
        <taxon>Eukaryota</taxon>
        <taxon>Metazoa</taxon>
        <taxon>Chordata</taxon>
        <taxon>Craniata</taxon>
        <taxon>Vertebrata</taxon>
        <taxon>Euteleostomi</taxon>
        <taxon>Amphibia</taxon>
        <taxon>Batrachia</taxon>
        <taxon>Caudata</taxon>
        <taxon>Salamandroidea</taxon>
        <taxon>Salamandridae</taxon>
        <taxon>Pleurodelinae</taxon>
        <taxon>Pleurodeles</taxon>
    </lineage>
</organism>
<dbReference type="EMBL" id="JANPWB010000003">
    <property type="protein sequence ID" value="KAJ1201881.1"/>
    <property type="molecule type" value="Genomic_DNA"/>
</dbReference>
<protein>
    <submittedName>
        <fullName evidence="2">Uncharacterized protein</fullName>
    </submittedName>
</protein>
<reference evidence="2" key="1">
    <citation type="journal article" date="2022" name="bioRxiv">
        <title>Sequencing and chromosome-scale assembly of the giantPleurodeles waltlgenome.</title>
        <authorList>
            <person name="Brown T."/>
            <person name="Elewa A."/>
            <person name="Iarovenko S."/>
            <person name="Subramanian E."/>
            <person name="Araus A.J."/>
            <person name="Petzold A."/>
            <person name="Susuki M."/>
            <person name="Suzuki K.-i.T."/>
            <person name="Hayashi T."/>
            <person name="Toyoda A."/>
            <person name="Oliveira C."/>
            <person name="Osipova E."/>
            <person name="Leigh N.D."/>
            <person name="Simon A."/>
            <person name="Yun M.H."/>
        </authorList>
    </citation>
    <scope>NUCLEOTIDE SEQUENCE</scope>
    <source>
        <strain evidence="2">20211129_DDA</strain>
        <tissue evidence="2">Liver</tissue>
    </source>
</reference>
<proteinExistence type="predicted"/>
<evidence type="ECO:0000313" key="3">
    <source>
        <dbReference type="Proteomes" id="UP001066276"/>
    </source>
</evidence>
<gene>
    <name evidence="2" type="ORF">NDU88_005685</name>
</gene>
<evidence type="ECO:0000256" key="1">
    <source>
        <dbReference type="SAM" id="MobiDB-lite"/>
    </source>
</evidence>
<dbReference type="Proteomes" id="UP001066276">
    <property type="component" value="Chromosome 2_1"/>
</dbReference>
<feature type="compositionally biased region" description="Basic and acidic residues" evidence="1">
    <location>
        <begin position="69"/>
        <end position="84"/>
    </location>
</feature>
<accession>A0AAV7VNC2</accession>